<evidence type="ECO:0000313" key="1">
    <source>
        <dbReference type="EMBL" id="KAK5091401.1"/>
    </source>
</evidence>
<accession>A0AAN7T9I1</accession>
<sequence length="128" mass="13779">MAKSNSFLLLGKNPGHLQACIDAAKPEFEVARTASSVEDAKAAINELRSNLAFITMGGGFTNADFEEVRGQSSDVPWFRPLPTKPGYDGPQPQGAPPAEVVAAKFRKGIDEHLDDLKTGKGAGEIWYF</sequence>
<protein>
    <submittedName>
        <fullName evidence="1">Uncharacterized protein</fullName>
    </submittedName>
</protein>
<dbReference type="EMBL" id="JAVRRJ010000001">
    <property type="protein sequence ID" value="KAK5091401.1"/>
    <property type="molecule type" value="Genomic_DNA"/>
</dbReference>
<comment type="caution">
    <text evidence="1">The sequence shown here is derived from an EMBL/GenBank/DDBJ whole genome shotgun (WGS) entry which is preliminary data.</text>
</comment>
<proteinExistence type="predicted"/>
<evidence type="ECO:0000313" key="2">
    <source>
        <dbReference type="Proteomes" id="UP001309876"/>
    </source>
</evidence>
<keyword evidence="2" id="KW-1185">Reference proteome</keyword>
<dbReference type="Proteomes" id="UP001309876">
    <property type="component" value="Unassembled WGS sequence"/>
</dbReference>
<organism evidence="1 2">
    <name type="scientific">Lithohypha guttulata</name>
    <dbReference type="NCBI Taxonomy" id="1690604"/>
    <lineage>
        <taxon>Eukaryota</taxon>
        <taxon>Fungi</taxon>
        <taxon>Dikarya</taxon>
        <taxon>Ascomycota</taxon>
        <taxon>Pezizomycotina</taxon>
        <taxon>Eurotiomycetes</taxon>
        <taxon>Chaetothyriomycetidae</taxon>
        <taxon>Chaetothyriales</taxon>
        <taxon>Trichomeriaceae</taxon>
        <taxon>Lithohypha</taxon>
    </lineage>
</organism>
<name>A0AAN7T9I1_9EURO</name>
<gene>
    <name evidence="1" type="ORF">LTR05_001584</name>
</gene>
<dbReference type="AlphaFoldDB" id="A0AAN7T9I1"/>
<reference evidence="1 2" key="1">
    <citation type="submission" date="2023-08" db="EMBL/GenBank/DDBJ databases">
        <title>Black Yeasts Isolated from many extreme environments.</title>
        <authorList>
            <person name="Coleine C."/>
            <person name="Stajich J.E."/>
            <person name="Selbmann L."/>
        </authorList>
    </citation>
    <scope>NUCLEOTIDE SEQUENCE [LARGE SCALE GENOMIC DNA]</scope>
    <source>
        <strain evidence="1 2">CCFEE 5910</strain>
    </source>
</reference>